<evidence type="ECO:0000313" key="2">
    <source>
        <dbReference type="Proteomes" id="UP000673975"/>
    </source>
</evidence>
<gene>
    <name evidence="1" type="ORF">NATSA_10025</name>
</gene>
<sequence length="223" mass="25127">MPRNPPENHKRIMVSDFDGTMTRYDFFDMARRHLPTAADHDYWQDYLDGKLSHSEAMASIFGAIRTDHQGMGNALARMELDLTLRDSVTRLEAAGWKIIVASAGCEWYIERLLYKAGLDLEVHANPGTYTPENGLELTLPTNSPYYDPEKGIDKEAIVRRALSQDPQAAFAGDGRPDIEAAMIVSGDCLFARGILADYLTGKGRPFHYFNNWKQIADTLLDQR</sequence>
<reference evidence="1" key="1">
    <citation type="submission" date="2021-02" db="EMBL/GenBank/DDBJ databases">
        <title>Natronogracilivirga saccharolytica gen. nov. sp. nov. a new anaerobic, haloalkiliphilic carbohydrate-fermenting bacterium from soda lake and proposing of Cyclonatronumiaceae fam. nov. in the phylum Balneolaeota.</title>
        <authorList>
            <person name="Zhilina T.N."/>
            <person name="Sorokin D.Y."/>
            <person name="Zavarzina D.G."/>
            <person name="Toshchakov S.V."/>
            <person name="Kublanov I.V."/>
        </authorList>
    </citation>
    <scope>NUCLEOTIDE SEQUENCE</scope>
    <source>
        <strain evidence="1">Z-1702</strain>
    </source>
</reference>
<keyword evidence="2" id="KW-1185">Reference proteome</keyword>
<evidence type="ECO:0000313" key="1">
    <source>
        <dbReference type="EMBL" id="MBP3192999.1"/>
    </source>
</evidence>
<dbReference type="AlphaFoldDB" id="A0A8J7UX71"/>
<dbReference type="InterPro" id="IPR023214">
    <property type="entry name" value="HAD_sf"/>
</dbReference>
<protein>
    <submittedName>
        <fullName evidence="1">HAD-IB family phosphatase</fullName>
    </submittedName>
</protein>
<dbReference type="Gene3D" id="3.90.1470.20">
    <property type="match status" value="1"/>
</dbReference>
<organism evidence="1 2">
    <name type="scientific">Natronogracilivirga saccharolytica</name>
    <dbReference type="NCBI Taxonomy" id="2812953"/>
    <lineage>
        <taxon>Bacteria</taxon>
        <taxon>Pseudomonadati</taxon>
        <taxon>Balneolota</taxon>
        <taxon>Balneolia</taxon>
        <taxon>Balneolales</taxon>
        <taxon>Cyclonatronaceae</taxon>
        <taxon>Natronogracilivirga</taxon>
    </lineage>
</organism>
<dbReference type="InterPro" id="IPR036412">
    <property type="entry name" value="HAD-like_sf"/>
</dbReference>
<dbReference type="RefSeq" id="WP_210512217.1">
    <property type="nucleotide sequence ID" value="NZ_JAFIDN010000007.1"/>
</dbReference>
<dbReference type="SUPFAM" id="SSF56784">
    <property type="entry name" value="HAD-like"/>
    <property type="match status" value="1"/>
</dbReference>
<dbReference type="NCBIfam" id="TIGR01488">
    <property type="entry name" value="HAD-SF-IB"/>
    <property type="match status" value="1"/>
</dbReference>
<dbReference type="Proteomes" id="UP000673975">
    <property type="component" value="Unassembled WGS sequence"/>
</dbReference>
<name>A0A8J7UX71_9BACT</name>
<proteinExistence type="predicted"/>
<dbReference type="Gene3D" id="3.40.50.1000">
    <property type="entry name" value="HAD superfamily/HAD-like"/>
    <property type="match status" value="1"/>
</dbReference>
<accession>A0A8J7UX71</accession>
<dbReference type="Pfam" id="PF12710">
    <property type="entry name" value="HAD"/>
    <property type="match status" value="1"/>
</dbReference>
<comment type="caution">
    <text evidence="1">The sequence shown here is derived from an EMBL/GenBank/DDBJ whole genome shotgun (WGS) entry which is preliminary data.</text>
</comment>
<dbReference type="EMBL" id="JAFIDN010000007">
    <property type="protein sequence ID" value="MBP3192999.1"/>
    <property type="molecule type" value="Genomic_DNA"/>
</dbReference>